<accession>A0A1F4TMR0</accession>
<reference evidence="1 2" key="1">
    <citation type="journal article" date="2016" name="Nat. Commun.">
        <title>Thousands of microbial genomes shed light on interconnected biogeochemical processes in an aquifer system.</title>
        <authorList>
            <person name="Anantharaman K."/>
            <person name="Brown C.T."/>
            <person name="Hug L.A."/>
            <person name="Sharon I."/>
            <person name="Castelle C.J."/>
            <person name="Probst A.J."/>
            <person name="Thomas B.C."/>
            <person name="Singh A."/>
            <person name="Wilkins M.J."/>
            <person name="Karaoz U."/>
            <person name="Brodie E.L."/>
            <person name="Williams K.H."/>
            <person name="Hubbard S.S."/>
            <person name="Banfield J.F."/>
        </authorList>
    </citation>
    <scope>NUCLEOTIDE SEQUENCE [LARGE SCALE GENOMIC DNA]</scope>
</reference>
<gene>
    <name evidence="1" type="ORF">A2462_01410</name>
</gene>
<sequence>MTKVIPITTIKIPEIRHGKATRVAQDYPVYLANPEAKGYRLSAAVLQVEETPLSMVCQDRNMANIEHAQKLVKALKYFCTSRGLPLNLAYLSELSSVGN</sequence>
<dbReference type="Proteomes" id="UP000177309">
    <property type="component" value="Unassembled WGS sequence"/>
</dbReference>
<name>A0A1F4TMR0_UNCSA</name>
<dbReference type="AlphaFoldDB" id="A0A1F4TMR0"/>
<comment type="caution">
    <text evidence="1">The sequence shown here is derived from an EMBL/GenBank/DDBJ whole genome shotgun (WGS) entry which is preliminary data.</text>
</comment>
<dbReference type="EMBL" id="MEUI01000024">
    <property type="protein sequence ID" value="OGC33998.1"/>
    <property type="molecule type" value="Genomic_DNA"/>
</dbReference>
<organism evidence="1 2">
    <name type="scientific">candidate division WOR-1 bacterium RIFOXYC2_FULL_41_25</name>
    <dbReference type="NCBI Taxonomy" id="1802586"/>
    <lineage>
        <taxon>Bacteria</taxon>
        <taxon>Bacillati</taxon>
        <taxon>Saganbacteria</taxon>
    </lineage>
</organism>
<protein>
    <submittedName>
        <fullName evidence="1">Uncharacterized protein</fullName>
    </submittedName>
</protein>
<evidence type="ECO:0000313" key="2">
    <source>
        <dbReference type="Proteomes" id="UP000177309"/>
    </source>
</evidence>
<evidence type="ECO:0000313" key="1">
    <source>
        <dbReference type="EMBL" id="OGC33998.1"/>
    </source>
</evidence>
<proteinExistence type="predicted"/>